<dbReference type="AlphaFoldDB" id="A0A5N6TY64"/>
<dbReference type="Proteomes" id="UP000325780">
    <property type="component" value="Unassembled WGS sequence"/>
</dbReference>
<sequence>MKCLSIPGQLDRKYHQSNHFTSPSVPSIQLLQVQPILSTSLSGNRATYRGSINW</sequence>
<name>A0A5N6TY64_ASPAV</name>
<gene>
    <name evidence="1" type="ORF">BDV25DRAFT_152821</name>
</gene>
<proteinExistence type="predicted"/>
<dbReference type="EMBL" id="ML742074">
    <property type="protein sequence ID" value="KAE8151267.1"/>
    <property type="molecule type" value="Genomic_DNA"/>
</dbReference>
<keyword evidence="2" id="KW-1185">Reference proteome</keyword>
<accession>A0A5N6TY64</accession>
<protein>
    <submittedName>
        <fullName evidence="1">Uncharacterized protein</fullName>
    </submittedName>
</protein>
<reference evidence="1 2" key="1">
    <citation type="submission" date="2019-04" db="EMBL/GenBank/DDBJ databases">
        <title>Friends and foes A comparative genomics study of 23 Aspergillus species from section Flavi.</title>
        <authorList>
            <consortium name="DOE Joint Genome Institute"/>
            <person name="Kjaerbolling I."/>
            <person name="Vesth T."/>
            <person name="Frisvad J.C."/>
            <person name="Nybo J.L."/>
            <person name="Theobald S."/>
            <person name="Kildgaard S."/>
            <person name="Isbrandt T."/>
            <person name="Kuo A."/>
            <person name="Sato A."/>
            <person name="Lyhne E.K."/>
            <person name="Kogle M.E."/>
            <person name="Wiebenga A."/>
            <person name="Kun R.S."/>
            <person name="Lubbers R.J."/>
            <person name="Makela M.R."/>
            <person name="Barry K."/>
            <person name="Chovatia M."/>
            <person name="Clum A."/>
            <person name="Daum C."/>
            <person name="Haridas S."/>
            <person name="He G."/>
            <person name="LaButti K."/>
            <person name="Lipzen A."/>
            <person name="Mondo S."/>
            <person name="Riley R."/>
            <person name="Salamov A."/>
            <person name="Simmons B.A."/>
            <person name="Magnuson J.K."/>
            <person name="Henrissat B."/>
            <person name="Mortensen U.H."/>
            <person name="Larsen T.O."/>
            <person name="Devries R.P."/>
            <person name="Grigoriev I.V."/>
            <person name="Machida M."/>
            <person name="Baker S.E."/>
            <person name="Andersen M.R."/>
        </authorList>
    </citation>
    <scope>NUCLEOTIDE SEQUENCE [LARGE SCALE GENOMIC DNA]</scope>
    <source>
        <strain evidence="1 2">IBT 18842</strain>
    </source>
</reference>
<evidence type="ECO:0000313" key="2">
    <source>
        <dbReference type="Proteomes" id="UP000325780"/>
    </source>
</evidence>
<organism evidence="1 2">
    <name type="scientific">Aspergillus avenaceus</name>
    <dbReference type="NCBI Taxonomy" id="36643"/>
    <lineage>
        <taxon>Eukaryota</taxon>
        <taxon>Fungi</taxon>
        <taxon>Dikarya</taxon>
        <taxon>Ascomycota</taxon>
        <taxon>Pezizomycotina</taxon>
        <taxon>Eurotiomycetes</taxon>
        <taxon>Eurotiomycetidae</taxon>
        <taxon>Eurotiales</taxon>
        <taxon>Aspergillaceae</taxon>
        <taxon>Aspergillus</taxon>
        <taxon>Aspergillus subgen. Circumdati</taxon>
    </lineage>
</organism>
<evidence type="ECO:0000313" key="1">
    <source>
        <dbReference type="EMBL" id="KAE8151267.1"/>
    </source>
</evidence>